<sequence>MKFVKSTHLASTVASIASFILPKDLDIGETTSIQGVARTIAAGAMSYYPGNAEHFADLPAPYYWWECGALMGAMLDYSHYTQDPTYDKTVATALLAQVGPNFDYMLPAHFGDEGNDDQAFWGFAVMAAAERNFPQPDASVPPWLELGTNLWNSLVARWNPSTCGGGLAWQIFESNPNGLNYKNTVANGGLFQLSARLARATGNDTYLHWAEKVWDWTTAVGMIDAGLNVYDGADSLDNCTKINPVSFSYTAGIYLYGAAVMANHTGDAAWAARAKGLLEASRSFFSPFANATDIMYEHACEQVGSCNVDMLSFKGYMSRFMHASTLMVPSLRPAVDGLLNTSAKAAAAACAGGEQGTTCGQKWYVGGFDGNPGLGQDMSALETIQGLLAAGSAPPLKGDQIKVVRQF</sequence>
<dbReference type="AlphaFoldDB" id="A0AAJ0CA04"/>
<protein>
    <recommendedName>
        <fullName evidence="3">mannan endo-1,6-alpha-mannosidase</fullName>
        <ecNumber evidence="3">3.2.1.101</ecNumber>
    </recommendedName>
</protein>
<proteinExistence type="inferred from homology"/>
<name>A0AAJ0CA04_9PEZI</name>
<dbReference type="RefSeq" id="XP_060287891.1">
    <property type="nucleotide sequence ID" value="XM_060424128.1"/>
</dbReference>
<dbReference type="FunFam" id="1.50.10.20:FF:000033">
    <property type="entry name" value="Mannan endo-1,6-alpha-mannosidase"/>
    <property type="match status" value="1"/>
</dbReference>
<evidence type="ECO:0000313" key="9">
    <source>
        <dbReference type="Proteomes" id="UP001244011"/>
    </source>
</evidence>
<feature type="non-terminal residue" evidence="8">
    <location>
        <position position="407"/>
    </location>
</feature>
<gene>
    <name evidence="8" type="ORF">QBC33DRAFT_421226</name>
</gene>
<keyword evidence="6" id="KW-0325">Glycoprotein</keyword>
<comment type="similarity">
    <text evidence="2">Belongs to the glycosyl hydrolase 76 family.</text>
</comment>
<reference evidence="8" key="1">
    <citation type="submission" date="2023-06" db="EMBL/GenBank/DDBJ databases">
        <title>Genome-scale phylogeny and comparative genomics of the fungal order Sordariales.</title>
        <authorList>
            <consortium name="Lawrence Berkeley National Laboratory"/>
            <person name="Hensen N."/>
            <person name="Bonometti L."/>
            <person name="Westerberg I."/>
            <person name="Brannstrom I.O."/>
            <person name="Guillou S."/>
            <person name="Cros-Aarteil S."/>
            <person name="Calhoun S."/>
            <person name="Haridas S."/>
            <person name="Kuo A."/>
            <person name="Mondo S."/>
            <person name="Pangilinan J."/>
            <person name="Riley R."/>
            <person name="Labutti K."/>
            <person name="Andreopoulos B."/>
            <person name="Lipzen A."/>
            <person name="Chen C."/>
            <person name="Yanf M."/>
            <person name="Daum C."/>
            <person name="Ng V."/>
            <person name="Clum A."/>
            <person name="Steindorff A."/>
            <person name="Ohm R."/>
            <person name="Martin F."/>
            <person name="Silar P."/>
            <person name="Natvig D."/>
            <person name="Lalanne C."/>
            <person name="Gautier V."/>
            <person name="Ament-Velasquez S.L."/>
            <person name="Kruys A."/>
            <person name="Hutchinson M.I."/>
            <person name="Powell A.J."/>
            <person name="Barry K."/>
            <person name="Miller A.N."/>
            <person name="Grigoriev I.V."/>
            <person name="Debuchy R."/>
            <person name="Gladieux P."/>
            <person name="Thoren M.H."/>
            <person name="Johannesson H."/>
        </authorList>
    </citation>
    <scope>NUCLEOTIDE SEQUENCE</scope>
    <source>
        <strain evidence="8">8032-3</strain>
    </source>
</reference>
<keyword evidence="7" id="KW-0326">Glycosidase</keyword>
<evidence type="ECO:0000256" key="1">
    <source>
        <dbReference type="ARBA" id="ARBA00001452"/>
    </source>
</evidence>
<dbReference type="PANTHER" id="PTHR12145">
    <property type="entry name" value="MANNAN ENDO-1,6-ALPHA-MANNOSIDASE DCW1"/>
    <property type="match status" value="1"/>
</dbReference>
<keyword evidence="5" id="KW-0378">Hydrolase</keyword>
<evidence type="ECO:0000256" key="7">
    <source>
        <dbReference type="ARBA" id="ARBA00023295"/>
    </source>
</evidence>
<dbReference type="InterPro" id="IPR014480">
    <property type="entry name" value="Mannan-1_6-alpha_mannosidase"/>
</dbReference>
<dbReference type="Gene3D" id="1.50.10.20">
    <property type="match status" value="1"/>
</dbReference>
<evidence type="ECO:0000256" key="5">
    <source>
        <dbReference type="ARBA" id="ARBA00022801"/>
    </source>
</evidence>
<evidence type="ECO:0000256" key="4">
    <source>
        <dbReference type="ARBA" id="ARBA00022729"/>
    </source>
</evidence>
<comment type="caution">
    <text evidence="8">The sequence shown here is derived from an EMBL/GenBank/DDBJ whole genome shotgun (WGS) entry which is preliminary data.</text>
</comment>
<dbReference type="EMBL" id="MU838998">
    <property type="protein sequence ID" value="KAK1771678.1"/>
    <property type="molecule type" value="Genomic_DNA"/>
</dbReference>
<dbReference type="GO" id="GO:0016052">
    <property type="term" value="P:carbohydrate catabolic process"/>
    <property type="evidence" value="ECO:0007669"/>
    <property type="project" value="InterPro"/>
</dbReference>
<dbReference type="GO" id="GO:0008496">
    <property type="term" value="F:mannan endo-1,6-alpha-mannosidase activity"/>
    <property type="evidence" value="ECO:0007669"/>
    <property type="project" value="UniProtKB-EC"/>
</dbReference>
<dbReference type="InterPro" id="IPR008928">
    <property type="entry name" value="6-hairpin_glycosidase_sf"/>
</dbReference>
<dbReference type="InterPro" id="IPR005198">
    <property type="entry name" value="Glyco_hydro_76"/>
</dbReference>
<keyword evidence="4" id="KW-0732">Signal</keyword>
<keyword evidence="9" id="KW-1185">Reference proteome</keyword>
<dbReference type="EC" id="3.2.1.101" evidence="3"/>
<dbReference type="GO" id="GO:0009272">
    <property type="term" value="P:fungal-type cell wall biogenesis"/>
    <property type="evidence" value="ECO:0007669"/>
    <property type="project" value="TreeGrafter"/>
</dbReference>
<evidence type="ECO:0000256" key="6">
    <source>
        <dbReference type="ARBA" id="ARBA00023180"/>
    </source>
</evidence>
<dbReference type="Pfam" id="PF03663">
    <property type="entry name" value="Glyco_hydro_76"/>
    <property type="match status" value="1"/>
</dbReference>
<dbReference type="PANTHER" id="PTHR12145:SF38">
    <property type="entry name" value="MANNAN ENDO-1,6-ALPHA-MANNOSIDASE"/>
    <property type="match status" value="1"/>
</dbReference>
<dbReference type="SUPFAM" id="SSF48208">
    <property type="entry name" value="Six-hairpin glycosidases"/>
    <property type="match status" value="1"/>
</dbReference>
<accession>A0AAJ0CA04</accession>
<dbReference type="PIRSF" id="PIRSF016302">
    <property type="entry name" value="Man_a_manosd"/>
    <property type="match status" value="1"/>
</dbReference>
<evidence type="ECO:0000256" key="2">
    <source>
        <dbReference type="ARBA" id="ARBA00009699"/>
    </source>
</evidence>
<evidence type="ECO:0000313" key="8">
    <source>
        <dbReference type="EMBL" id="KAK1771678.1"/>
    </source>
</evidence>
<evidence type="ECO:0000256" key="3">
    <source>
        <dbReference type="ARBA" id="ARBA00012350"/>
    </source>
</evidence>
<dbReference type="Proteomes" id="UP001244011">
    <property type="component" value="Unassembled WGS sequence"/>
</dbReference>
<organism evidence="8 9">
    <name type="scientific">Phialemonium atrogriseum</name>
    <dbReference type="NCBI Taxonomy" id="1093897"/>
    <lineage>
        <taxon>Eukaryota</taxon>
        <taxon>Fungi</taxon>
        <taxon>Dikarya</taxon>
        <taxon>Ascomycota</taxon>
        <taxon>Pezizomycotina</taxon>
        <taxon>Sordariomycetes</taxon>
        <taxon>Sordariomycetidae</taxon>
        <taxon>Cephalothecales</taxon>
        <taxon>Cephalothecaceae</taxon>
        <taxon>Phialemonium</taxon>
    </lineage>
</organism>
<comment type="catalytic activity">
    <reaction evidence="1">
        <text>Random hydrolysis of (1-&gt;6)-alpha-D-mannosidic linkages in unbranched (1-&gt;6)-mannans.</text>
        <dbReference type="EC" id="3.2.1.101"/>
    </reaction>
</comment>
<dbReference type="GeneID" id="85307315"/>